<feature type="signal peptide" evidence="2">
    <location>
        <begin position="1"/>
        <end position="16"/>
    </location>
</feature>
<gene>
    <name evidence="3" type="ORF">CDEB00056_LOCUS20661</name>
</gene>
<keyword evidence="2" id="KW-0732">Signal</keyword>
<feature type="region of interest" description="Disordered" evidence="1">
    <location>
        <begin position="75"/>
        <end position="111"/>
    </location>
</feature>
<evidence type="ECO:0000256" key="2">
    <source>
        <dbReference type="SAM" id="SignalP"/>
    </source>
</evidence>
<evidence type="ECO:0000313" key="3">
    <source>
        <dbReference type="EMBL" id="CAE0475808.1"/>
    </source>
</evidence>
<reference evidence="3" key="1">
    <citation type="submission" date="2021-01" db="EMBL/GenBank/DDBJ databases">
        <authorList>
            <person name="Corre E."/>
            <person name="Pelletier E."/>
            <person name="Niang G."/>
            <person name="Scheremetjew M."/>
            <person name="Finn R."/>
            <person name="Kale V."/>
            <person name="Holt S."/>
            <person name="Cochrane G."/>
            <person name="Meng A."/>
            <person name="Brown T."/>
            <person name="Cohen L."/>
        </authorList>
    </citation>
    <scope>NUCLEOTIDE SEQUENCE</scope>
    <source>
        <strain evidence="3">MM31A-1</strain>
    </source>
</reference>
<dbReference type="AlphaFoldDB" id="A0A7S3VEL9"/>
<feature type="region of interest" description="Disordered" evidence="1">
    <location>
        <begin position="22"/>
        <end position="44"/>
    </location>
</feature>
<dbReference type="EMBL" id="HBIO01026919">
    <property type="protein sequence ID" value="CAE0475808.1"/>
    <property type="molecule type" value="Transcribed_RNA"/>
</dbReference>
<organism evidence="3">
    <name type="scientific">Chaetoceros debilis</name>
    <dbReference type="NCBI Taxonomy" id="122233"/>
    <lineage>
        <taxon>Eukaryota</taxon>
        <taxon>Sar</taxon>
        <taxon>Stramenopiles</taxon>
        <taxon>Ochrophyta</taxon>
        <taxon>Bacillariophyta</taxon>
        <taxon>Coscinodiscophyceae</taxon>
        <taxon>Chaetocerotophycidae</taxon>
        <taxon>Chaetocerotales</taxon>
        <taxon>Chaetocerotaceae</taxon>
        <taxon>Chaetoceros</taxon>
    </lineage>
</organism>
<evidence type="ECO:0000256" key="1">
    <source>
        <dbReference type="SAM" id="MobiDB-lite"/>
    </source>
</evidence>
<name>A0A7S3VEL9_9STRA</name>
<accession>A0A7S3VEL9</accession>
<proteinExistence type="predicted"/>
<feature type="chain" id="PRO_5031176196" evidence="2">
    <location>
        <begin position="17"/>
        <end position="111"/>
    </location>
</feature>
<sequence length="111" mass="11996">MMLLKAVCGMAATIAAGPISGGFAAHDDSDAVTTSNSEPDTSDLERELKRKMGQVASNLAEQEMKVKKIEREIENLKNEGDSPATAAKIAQAKQEKKKAKAELGRLRKIRQ</sequence>
<protein>
    <submittedName>
        <fullName evidence="3">Uncharacterized protein</fullName>
    </submittedName>
</protein>